<accession>M1ZWF9</accession>
<sequence>MNNRFLSGIAAGAILGATAGMLIVPQLDRGTRRRIKRTSRTMMGMAGNMMGNMMGNMRGIMR</sequence>
<evidence type="ECO:0000313" key="3">
    <source>
        <dbReference type="Proteomes" id="UP000011944"/>
    </source>
</evidence>
<keyword evidence="1" id="KW-1133">Transmembrane helix</keyword>
<keyword evidence="1" id="KW-0812">Transmembrane</keyword>
<evidence type="ECO:0000313" key="2">
    <source>
        <dbReference type="EMBL" id="EKN41205.1"/>
    </source>
</evidence>
<reference evidence="2 3" key="2">
    <citation type="submission" date="2013-03" db="EMBL/GenBank/DDBJ databases">
        <title>Diversity in Clostridium botulinum.</title>
        <authorList>
            <person name="Timme R.E."/>
            <person name="Allard M."/>
            <person name="Luo Y."/>
            <person name="Strain E."/>
            <person name="Gonzalez-Escalona N."/>
            <person name="Brown E."/>
        </authorList>
    </citation>
    <scope>NUCLEOTIDE SEQUENCE [LARGE SCALE GENOMIC DNA]</scope>
    <source>
        <strain evidence="2 3">CFSAN001627</strain>
    </source>
</reference>
<dbReference type="EMBL" id="AMXI01000883">
    <property type="protein sequence ID" value="EKN41205.1"/>
    <property type="molecule type" value="Genomic_DNA"/>
</dbReference>
<gene>
    <name evidence="2" type="ORF">CFSAN001627_14728</name>
</gene>
<dbReference type="PATRIC" id="fig|1232189.3.peg.2326"/>
<feature type="transmembrane region" description="Helical" evidence="1">
    <location>
        <begin position="6"/>
        <end position="27"/>
    </location>
</feature>
<dbReference type="AlphaFoldDB" id="M1ZWF9"/>
<keyword evidence="1" id="KW-0472">Membrane</keyword>
<dbReference type="Proteomes" id="UP000011944">
    <property type="component" value="Unassembled WGS sequence"/>
</dbReference>
<name>M1ZWF9_CLOBO</name>
<reference evidence="2 3" key="1">
    <citation type="submission" date="2012-10" db="EMBL/GenBank/DDBJ databases">
        <authorList>
            <person name="Strain E.A."/>
            <person name="Brown E."/>
            <person name="Allard M.W."/>
            <person name="Gonzalez-Escalona N."/>
            <person name="Timme R."/>
        </authorList>
    </citation>
    <scope>NUCLEOTIDE SEQUENCE [LARGE SCALE GENOMIC DNA]</scope>
    <source>
        <strain evidence="2 3">CFSAN001627</strain>
    </source>
</reference>
<evidence type="ECO:0000256" key="1">
    <source>
        <dbReference type="SAM" id="Phobius"/>
    </source>
</evidence>
<comment type="caution">
    <text evidence="2">The sequence shown here is derived from an EMBL/GenBank/DDBJ whole genome shotgun (WGS) entry which is preliminary data.</text>
</comment>
<proteinExistence type="predicted"/>
<protein>
    <recommendedName>
        <fullName evidence="4">YtxH-like protein</fullName>
    </recommendedName>
</protein>
<evidence type="ECO:0008006" key="4">
    <source>
        <dbReference type="Google" id="ProtNLM"/>
    </source>
</evidence>
<organism evidence="2 3">
    <name type="scientific">Clostridium botulinum CFSAN001627</name>
    <dbReference type="NCBI Taxonomy" id="1232189"/>
    <lineage>
        <taxon>Bacteria</taxon>
        <taxon>Bacillati</taxon>
        <taxon>Bacillota</taxon>
        <taxon>Clostridia</taxon>
        <taxon>Eubacteriales</taxon>
        <taxon>Clostridiaceae</taxon>
        <taxon>Clostridium</taxon>
    </lineage>
</organism>